<evidence type="ECO:0000313" key="1">
    <source>
        <dbReference type="EMBL" id="EPE31956.1"/>
    </source>
</evidence>
<protein>
    <submittedName>
        <fullName evidence="1">Uncharacterized protein</fullName>
    </submittedName>
</protein>
<sequence length="94" mass="11048">MPKQELEMWWTNPNGCYCEDTSPRGPEIPLRDLMVCGRQNFAELVWTTMSVREWSVLRLTRGKVLELSGQHDFQKISWAKAVPRISRRKGKQRT</sequence>
<name>S3DIU6_GLAL2</name>
<proteinExistence type="predicted"/>
<dbReference type="EMBL" id="KE145360">
    <property type="protein sequence ID" value="EPE31956.1"/>
    <property type="molecule type" value="Genomic_DNA"/>
</dbReference>
<dbReference type="AlphaFoldDB" id="S3DIU6"/>
<reference evidence="1 2" key="1">
    <citation type="journal article" date="2013" name="BMC Genomics">
        <title>Genomics-driven discovery of the pneumocandin biosynthetic gene cluster in the fungus Glarea lozoyensis.</title>
        <authorList>
            <person name="Chen L."/>
            <person name="Yue Q."/>
            <person name="Zhang X."/>
            <person name="Xiang M."/>
            <person name="Wang C."/>
            <person name="Li S."/>
            <person name="Che Y."/>
            <person name="Ortiz-Lopez F.J."/>
            <person name="Bills G.F."/>
            <person name="Liu X."/>
            <person name="An Z."/>
        </authorList>
    </citation>
    <scope>NUCLEOTIDE SEQUENCE [LARGE SCALE GENOMIC DNA]</scope>
    <source>
        <strain evidence="2">ATCC 20868 / MF5171</strain>
    </source>
</reference>
<dbReference type="RefSeq" id="XP_008081011.1">
    <property type="nucleotide sequence ID" value="XM_008082820.1"/>
</dbReference>
<gene>
    <name evidence="1" type="ORF">GLAREA_12038</name>
</gene>
<keyword evidence="2" id="KW-1185">Reference proteome</keyword>
<organism evidence="1 2">
    <name type="scientific">Glarea lozoyensis (strain ATCC 20868 / MF5171)</name>
    <dbReference type="NCBI Taxonomy" id="1116229"/>
    <lineage>
        <taxon>Eukaryota</taxon>
        <taxon>Fungi</taxon>
        <taxon>Dikarya</taxon>
        <taxon>Ascomycota</taxon>
        <taxon>Pezizomycotina</taxon>
        <taxon>Leotiomycetes</taxon>
        <taxon>Helotiales</taxon>
        <taxon>Helotiaceae</taxon>
        <taxon>Glarea</taxon>
    </lineage>
</organism>
<dbReference type="GeneID" id="19471079"/>
<dbReference type="KEGG" id="glz:GLAREA_12038"/>
<accession>S3DIU6</accession>
<dbReference type="HOGENOM" id="CLU_2386348_0_0_1"/>
<dbReference type="Proteomes" id="UP000016922">
    <property type="component" value="Unassembled WGS sequence"/>
</dbReference>
<evidence type="ECO:0000313" key="2">
    <source>
        <dbReference type="Proteomes" id="UP000016922"/>
    </source>
</evidence>